<feature type="chain" id="PRO_5025575624" evidence="2">
    <location>
        <begin position="26"/>
        <end position="92"/>
    </location>
</feature>
<dbReference type="EMBL" id="RXIC02000023">
    <property type="protein sequence ID" value="KAB1213060.1"/>
    <property type="molecule type" value="Genomic_DNA"/>
</dbReference>
<feature type="region of interest" description="Disordered" evidence="1">
    <location>
        <begin position="34"/>
        <end position="92"/>
    </location>
</feature>
<reference evidence="3 4" key="1">
    <citation type="journal article" date="2019" name="Plant Biotechnol. J.">
        <title>The red bayberry genome and genetic basis of sex determination.</title>
        <authorList>
            <person name="Jia H.M."/>
            <person name="Jia H.J."/>
            <person name="Cai Q.L."/>
            <person name="Wang Y."/>
            <person name="Zhao H.B."/>
            <person name="Yang W.F."/>
            <person name="Wang G.Y."/>
            <person name="Li Y.H."/>
            <person name="Zhan D.L."/>
            <person name="Shen Y.T."/>
            <person name="Niu Q.F."/>
            <person name="Chang L."/>
            <person name="Qiu J."/>
            <person name="Zhao L."/>
            <person name="Xie H.B."/>
            <person name="Fu W.Y."/>
            <person name="Jin J."/>
            <person name="Li X.W."/>
            <person name="Jiao Y."/>
            <person name="Zhou C.C."/>
            <person name="Tu T."/>
            <person name="Chai C.Y."/>
            <person name="Gao J.L."/>
            <person name="Fan L.J."/>
            <person name="van de Weg E."/>
            <person name="Wang J.Y."/>
            <person name="Gao Z.S."/>
        </authorList>
    </citation>
    <scope>NUCLEOTIDE SEQUENCE [LARGE SCALE GENOMIC DNA]</scope>
    <source>
        <tissue evidence="3">Leaves</tissue>
    </source>
</reference>
<dbReference type="Proteomes" id="UP000516437">
    <property type="component" value="Chromosome 5"/>
</dbReference>
<evidence type="ECO:0000313" key="3">
    <source>
        <dbReference type="EMBL" id="KAB1213060.1"/>
    </source>
</evidence>
<organism evidence="3 4">
    <name type="scientific">Morella rubra</name>
    <name type="common">Chinese bayberry</name>
    <dbReference type="NCBI Taxonomy" id="262757"/>
    <lineage>
        <taxon>Eukaryota</taxon>
        <taxon>Viridiplantae</taxon>
        <taxon>Streptophyta</taxon>
        <taxon>Embryophyta</taxon>
        <taxon>Tracheophyta</taxon>
        <taxon>Spermatophyta</taxon>
        <taxon>Magnoliopsida</taxon>
        <taxon>eudicotyledons</taxon>
        <taxon>Gunneridae</taxon>
        <taxon>Pentapetalae</taxon>
        <taxon>rosids</taxon>
        <taxon>fabids</taxon>
        <taxon>Fagales</taxon>
        <taxon>Myricaceae</taxon>
        <taxon>Morella</taxon>
    </lineage>
</organism>
<evidence type="ECO:0000256" key="1">
    <source>
        <dbReference type="SAM" id="MobiDB-lite"/>
    </source>
</evidence>
<sequence length="92" mass="10268">MRKMIWMKFVHGVFILVTKDWEVTGYGYVRAGRQEARPVSRSKFQDSGAGSSREPTRSQGGQRRVVGDGRRGHSNGRQLLPASGEVGTYLEV</sequence>
<gene>
    <name evidence="3" type="ORF">CJ030_MR5G018707</name>
</gene>
<feature type="signal peptide" evidence="2">
    <location>
        <begin position="1"/>
        <end position="25"/>
    </location>
</feature>
<keyword evidence="2" id="KW-0732">Signal</keyword>
<keyword evidence="4" id="KW-1185">Reference proteome</keyword>
<name>A0A6A1VQI9_9ROSI</name>
<protein>
    <submittedName>
        <fullName evidence="3">Uncharacterized protein</fullName>
    </submittedName>
</protein>
<dbReference type="AlphaFoldDB" id="A0A6A1VQI9"/>
<accession>A0A6A1VQI9</accession>
<evidence type="ECO:0000256" key="2">
    <source>
        <dbReference type="SAM" id="SignalP"/>
    </source>
</evidence>
<evidence type="ECO:0000313" key="4">
    <source>
        <dbReference type="Proteomes" id="UP000516437"/>
    </source>
</evidence>
<proteinExistence type="predicted"/>
<comment type="caution">
    <text evidence="3">The sequence shown here is derived from an EMBL/GenBank/DDBJ whole genome shotgun (WGS) entry which is preliminary data.</text>
</comment>